<evidence type="ECO:0000313" key="2">
    <source>
        <dbReference type="EMBL" id="MPM42979.1"/>
    </source>
</evidence>
<sequence>MEKTLISREELAQRWGVNVRTIIKYEQEGVITRNPNIPVPRYNVSEINKLDGFEISPMSPLERKRLVKEIDELKARAEKAEDALAKMNIIITEAIYINR</sequence>
<dbReference type="AlphaFoldDB" id="A0A644ZPS8"/>
<evidence type="ECO:0000256" key="1">
    <source>
        <dbReference type="SAM" id="Coils"/>
    </source>
</evidence>
<reference evidence="2" key="1">
    <citation type="submission" date="2019-08" db="EMBL/GenBank/DDBJ databases">
        <authorList>
            <person name="Kucharzyk K."/>
            <person name="Murdoch R.W."/>
            <person name="Higgins S."/>
            <person name="Loffler F."/>
        </authorList>
    </citation>
    <scope>NUCLEOTIDE SEQUENCE</scope>
</reference>
<keyword evidence="1" id="KW-0175">Coiled coil</keyword>
<protein>
    <submittedName>
        <fullName evidence="2">Uncharacterized protein</fullName>
    </submittedName>
</protein>
<dbReference type="SUPFAM" id="SSF46955">
    <property type="entry name" value="Putative DNA-binding domain"/>
    <property type="match status" value="1"/>
</dbReference>
<feature type="coiled-coil region" evidence="1">
    <location>
        <begin position="63"/>
        <end position="90"/>
    </location>
</feature>
<gene>
    <name evidence="2" type="ORF">SDC9_89651</name>
</gene>
<organism evidence="2">
    <name type="scientific">bioreactor metagenome</name>
    <dbReference type="NCBI Taxonomy" id="1076179"/>
    <lineage>
        <taxon>unclassified sequences</taxon>
        <taxon>metagenomes</taxon>
        <taxon>ecological metagenomes</taxon>
    </lineage>
</organism>
<accession>A0A644ZPS8</accession>
<dbReference type="InterPro" id="IPR009061">
    <property type="entry name" value="DNA-bd_dom_put_sf"/>
</dbReference>
<dbReference type="EMBL" id="VSSQ01009930">
    <property type="protein sequence ID" value="MPM42979.1"/>
    <property type="molecule type" value="Genomic_DNA"/>
</dbReference>
<comment type="caution">
    <text evidence="2">The sequence shown here is derived from an EMBL/GenBank/DDBJ whole genome shotgun (WGS) entry which is preliminary data.</text>
</comment>
<name>A0A644ZPS8_9ZZZZ</name>
<proteinExistence type="predicted"/>